<organism evidence="1 2">
    <name type="scientific">Formosa sediminum</name>
    <dbReference type="NCBI Taxonomy" id="2594004"/>
    <lineage>
        <taxon>Bacteria</taxon>
        <taxon>Pseudomonadati</taxon>
        <taxon>Bacteroidota</taxon>
        <taxon>Flavobacteriia</taxon>
        <taxon>Flavobacteriales</taxon>
        <taxon>Flavobacteriaceae</taxon>
        <taxon>Formosa</taxon>
    </lineage>
</organism>
<keyword evidence="2" id="KW-1185">Reference proteome</keyword>
<evidence type="ECO:0000313" key="2">
    <source>
        <dbReference type="Proteomes" id="UP000319209"/>
    </source>
</evidence>
<name>A0A516GSV2_9FLAO</name>
<protein>
    <recommendedName>
        <fullName evidence="3">Right-handed parallel beta-helix repeat-containing protein</fullName>
    </recommendedName>
</protein>
<dbReference type="RefSeq" id="WP_143381469.1">
    <property type="nucleotide sequence ID" value="NZ_CP041637.1"/>
</dbReference>
<evidence type="ECO:0008006" key="3">
    <source>
        <dbReference type="Google" id="ProtNLM"/>
    </source>
</evidence>
<evidence type="ECO:0000313" key="1">
    <source>
        <dbReference type="EMBL" id="QDO94585.1"/>
    </source>
</evidence>
<dbReference type="AlphaFoldDB" id="A0A516GSV2"/>
<gene>
    <name evidence="1" type="ORF">FNB79_11620</name>
</gene>
<dbReference type="Proteomes" id="UP000319209">
    <property type="component" value="Chromosome"/>
</dbReference>
<dbReference type="EMBL" id="CP041637">
    <property type="protein sequence ID" value="QDO94585.1"/>
    <property type="molecule type" value="Genomic_DNA"/>
</dbReference>
<dbReference type="KEGG" id="fop:FNB79_11620"/>
<proteinExistence type="predicted"/>
<reference evidence="1 2" key="1">
    <citation type="submission" date="2019-07" db="EMBL/GenBank/DDBJ databases">
        <title>Genome sequencing for Formosa sp. PS13.</title>
        <authorList>
            <person name="Park S.-J."/>
        </authorList>
    </citation>
    <scope>NUCLEOTIDE SEQUENCE [LARGE SCALE GENOMIC DNA]</scope>
    <source>
        <strain evidence="1 2">PS13</strain>
    </source>
</reference>
<sequence length="79" mass="8733">MLSVTHSNFTNSGATTNSGILINTKGIINVQLNNNTFTNNPVAHVAVLWGEKNNHETNNTLFNSGTFKVEDQQKLKILY</sequence>
<accession>A0A516GSV2</accession>